<feature type="compositionally biased region" description="Polar residues" evidence="10">
    <location>
        <begin position="44"/>
        <end position="58"/>
    </location>
</feature>
<keyword evidence="8" id="KW-0968">Cytoplasmic vesicle</keyword>
<dbReference type="GO" id="GO:0090110">
    <property type="term" value="P:COPII-coated vesicle cargo loading"/>
    <property type="evidence" value="ECO:0007669"/>
    <property type="project" value="TreeGrafter"/>
</dbReference>
<dbReference type="PANTHER" id="PTHR13803">
    <property type="entry name" value="SEC24-RELATED PROTEIN"/>
    <property type="match status" value="1"/>
</dbReference>
<dbReference type="Gene3D" id="2.30.30.380">
    <property type="entry name" value="Zn-finger domain of Sec23/24"/>
    <property type="match status" value="1"/>
</dbReference>
<dbReference type="Pfam" id="PF04810">
    <property type="entry name" value="zf-Sec23_Sec24"/>
    <property type="match status" value="1"/>
</dbReference>
<dbReference type="Gene3D" id="1.20.120.730">
    <property type="entry name" value="Sec23/Sec24 helical domain"/>
    <property type="match status" value="1"/>
</dbReference>
<dbReference type="AlphaFoldDB" id="A0A3N4KZB6"/>
<reference evidence="16 17" key="1">
    <citation type="journal article" date="2018" name="Nat. Ecol. Evol.">
        <title>Pezizomycetes genomes reveal the molecular basis of ectomycorrhizal truffle lifestyle.</title>
        <authorList>
            <person name="Murat C."/>
            <person name="Payen T."/>
            <person name="Noel B."/>
            <person name="Kuo A."/>
            <person name="Morin E."/>
            <person name="Chen J."/>
            <person name="Kohler A."/>
            <person name="Krizsan K."/>
            <person name="Balestrini R."/>
            <person name="Da Silva C."/>
            <person name="Montanini B."/>
            <person name="Hainaut M."/>
            <person name="Levati E."/>
            <person name="Barry K.W."/>
            <person name="Belfiori B."/>
            <person name="Cichocki N."/>
            <person name="Clum A."/>
            <person name="Dockter R.B."/>
            <person name="Fauchery L."/>
            <person name="Guy J."/>
            <person name="Iotti M."/>
            <person name="Le Tacon F."/>
            <person name="Lindquist E.A."/>
            <person name="Lipzen A."/>
            <person name="Malagnac F."/>
            <person name="Mello A."/>
            <person name="Molinier V."/>
            <person name="Miyauchi S."/>
            <person name="Poulain J."/>
            <person name="Riccioni C."/>
            <person name="Rubini A."/>
            <person name="Sitrit Y."/>
            <person name="Splivallo R."/>
            <person name="Traeger S."/>
            <person name="Wang M."/>
            <person name="Zifcakova L."/>
            <person name="Wipf D."/>
            <person name="Zambonelli A."/>
            <person name="Paolocci F."/>
            <person name="Nowrousian M."/>
            <person name="Ottonello S."/>
            <person name="Baldrian P."/>
            <person name="Spatafora J.W."/>
            <person name="Henrissat B."/>
            <person name="Nagy L.G."/>
            <person name="Aury J.M."/>
            <person name="Wincker P."/>
            <person name="Grigoriev I.V."/>
            <person name="Bonfante P."/>
            <person name="Martin F.M."/>
        </authorList>
    </citation>
    <scope>NUCLEOTIDE SEQUENCE [LARGE SCALE GENOMIC DNA]</scope>
    <source>
        <strain evidence="16 17">CCBAS932</strain>
    </source>
</reference>
<dbReference type="InterPro" id="IPR029006">
    <property type="entry name" value="ADF-H/Gelsolin-like_dom_sf"/>
</dbReference>
<dbReference type="STRING" id="1392247.A0A3N4KZB6"/>
<comment type="function">
    <text evidence="9">Component of the coat protein complex II (COPII) which promotes the formation of transport vesicles from the endoplasmic reticulum (ER). The coat has two main functions, the physical deformation of the endoplasmic reticulum membrane into vesicles and the selection of cargo molecules.</text>
</comment>
<dbReference type="SUPFAM" id="SSF53300">
    <property type="entry name" value="vWA-like"/>
    <property type="match status" value="1"/>
</dbReference>
<comment type="subcellular location">
    <subcellularLocation>
        <location evidence="2">Cytoplasmic vesicle</location>
        <location evidence="2">COPII-coated vesicle membrane</location>
        <topology evidence="2">Peripheral membrane protein</topology>
        <orientation evidence="2">Cytoplasmic side</orientation>
    </subcellularLocation>
    <subcellularLocation>
        <location evidence="3">Endoplasmic reticulum membrane</location>
        <topology evidence="3">Peripheral membrane protein</topology>
        <orientation evidence="3">Cytoplasmic side</orientation>
    </subcellularLocation>
    <subcellularLocation>
        <location evidence="1">Golgi apparatus membrane</location>
        <topology evidence="1">Peripheral membrane protein</topology>
        <orientation evidence="1">Cytoplasmic side</orientation>
    </subcellularLocation>
</comment>
<dbReference type="GO" id="GO:0005789">
    <property type="term" value="C:endoplasmic reticulum membrane"/>
    <property type="evidence" value="ECO:0007669"/>
    <property type="project" value="UniProtKB-SubCell"/>
</dbReference>
<evidence type="ECO:0000256" key="1">
    <source>
        <dbReference type="ARBA" id="ARBA00004255"/>
    </source>
</evidence>
<name>A0A3N4KZB6_9PEZI</name>
<dbReference type="SUPFAM" id="SSF82919">
    <property type="entry name" value="Zn-finger domain of Sec23/24"/>
    <property type="match status" value="1"/>
</dbReference>
<dbReference type="InterPro" id="IPR036175">
    <property type="entry name" value="Sec23/24_helical_dom_sf"/>
</dbReference>
<organism evidence="16 17">
    <name type="scientific">Morchella conica CCBAS932</name>
    <dbReference type="NCBI Taxonomy" id="1392247"/>
    <lineage>
        <taxon>Eukaryota</taxon>
        <taxon>Fungi</taxon>
        <taxon>Dikarya</taxon>
        <taxon>Ascomycota</taxon>
        <taxon>Pezizomycotina</taxon>
        <taxon>Pezizomycetes</taxon>
        <taxon>Pezizales</taxon>
        <taxon>Morchellaceae</taxon>
        <taxon>Morchella</taxon>
    </lineage>
</organism>
<sequence>MAEMAMYYALGADEPDANDPNPPVSQQQQQQQQFRPAVAPPPTGYQQIGGSPYQQPSYGQAPGQAASPYQPQGPYGQAPYSQAPPTSASPYQPQTGYGPPPQQSSSYGPPGGDIGGLTGSMSGMDLAGGVGATPGTISKASRKKARAYHDLGQTPEPVAGSNLPPYSPGVTSHVPSQFLGQQPMQSPGFGGNSQFPVPANQPYSPATGTNPAAFAARPAQAASVSQQGGKIDPNSIPSVPLSRDFATTHYKTAVYSTLDKQAPPNANSDFIVHDQGNASPKFCRLTLNSIPATAELLGSTSLPLALLIQPLAKQKEEESPIPVLDFGEMGPPRCRRCRTYINPFMIFLQGGAKFQCNMCLFPNNEVPNEYYSPVDMAGTRIDRMQRPELINGTVEFAVPKEYWAKKEGEGAGGEEGKGGSPMRYLFLVDVGENAVNKGVLESVVGGIRESLYGESAYVPCLEGQESEDEKEGKKRRLPKGCKIGICTFDKDVQFYNLNSSLDQAQMLVMTDIEDPFVPLSEGLFVDPYESRTVIESLLTALPELFLNIKNPEPALLPALTAALSALEKTGGKIICSLATLPTWGPNRLHLREDSKLYNTDKEKALFQTEHPAWRKIAGKMVEAGVGVDFFLTPSAYIDVATVGHISATTGGETFFYPNFVATRDAFKLRSELSHSFHRETGYQALMKVRCSNGLQVSSYHGNFLQHSHAGDVEFGTIDADKCISVMFSYDGKLDSKVDAHFQSALLYTTKEGERRVRCSNVVAAVTEQGRDAVRWADQDAVLGVLAREAASRMTEKPLKEIRGALTEKCVEILAAYRKNFSASGNPPGQLVLPEGLKEFGMYVLALLKCRAFRGGNVASDMRVHSMRLLKSMGPSELQLYLYPRILPVHSMAEEDGFPDETGHLKIPAAVRASYGFIEEGGCYIVDNGQLLLLWIHGQVSPNLLQDLFGPDITSLSALDPNLYELPTLESHLNAQVRNILQYLKSQRGSKAISVQLARQGLDGAEYEFAGNLVEDRNNEERSYVDWLVHIHKFIQLEVTGQRRKEQGDAASGGGIAGLRPPYW</sequence>
<evidence type="ECO:0000259" key="11">
    <source>
        <dbReference type="Pfam" id="PF00626"/>
    </source>
</evidence>
<evidence type="ECO:0000259" key="14">
    <source>
        <dbReference type="Pfam" id="PF04815"/>
    </source>
</evidence>
<evidence type="ECO:0000256" key="6">
    <source>
        <dbReference type="ARBA" id="ARBA00022892"/>
    </source>
</evidence>
<dbReference type="FunCoup" id="A0A3N4KZB6">
    <property type="interactions" value="138"/>
</dbReference>
<feature type="compositionally biased region" description="Low complexity" evidence="10">
    <location>
        <begin position="89"/>
        <end position="108"/>
    </location>
</feature>
<feature type="compositionally biased region" description="Gly residues" evidence="10">
    <location>
        <begin position="109"/>
        <end position="118"/>
    </location>
</feature>
<dbReference type="GO" id="GO:0070971">
    <property type="term" value="C:endoplasmic reticulum exit site"/>
    <property type="evidence" value="ECO:0007669"/>
    <property type="project" value="TreeGrafter"/>
</dbReference>
<keyword evidence="5" id="KW-0813">Transport</keyword>
<keyword evidence="7" id="KW-0653">Protein transport</keyword>
<gene>
    <name evidence="16" type="ORF">P167DRAFT_604633</name>
</gene>
<dbReference type="InterPro" id="IPR006896">
    <property type="entry name" value="Sec23/24_trunk_dom"/>
</dbReference>
<dbReference type="InterPro" id="IPR012990">
    <property type="entry name" value="Beta-sandwich_Sec23_24"/>
</dbReference>
<dbReference type="Proteomes" id="UP000277580">
    <property type="component" value="Unassembled WGS sequence"/>
</dbReference>
<dbReference type="GO" id="GO:0000149">
    <property type="term" value="F:SNARE binding"/>
    <property type="evidence" value="ECO:0007669"/>
    <property type="project" value="TreeGrafter"/>
</dbReference>
<dbReference type="Gene3D" id="3.40.20.10">
    <property type="entry name" value="Severin"/>
    <property type="match status" value="1"/>
</dbReference>
<dbReference type="Pfam" id="PF00626">
    <property type="entry name" value="Gelsolin"/>
    <property type="match status" value="1"/>
</dbReference>
<dbReference type="InterPro" id="IPR036465">
    <property type="entry name" value="vWFA_dom_sf"/>
</dbReference>
<feature type="domain" description="Zinc finger Sec23/Sec24-type" evidence="12">
    <location>
        <begin position="331"/>
        <end position="370"/>
    </location>
</feature>
<dbReference type="GO" id="GO:0030127">
    <property type="term" value="C:COPII vesicle coat"/>
    <property type="evidence" value="ECO:0007669"/>
    <property type="project" value="InterPro"/>
</dbReference>
<evidence type="ECO:0000259" key="12">
    <source>
        <dbReference type="Pfam" id="PF04810"/>
    </source>
</evidence>
<evidence type="ECO:0000313" key="16">
    <source>
        <dbReference type="EMBL" id="RPB13681.1"/>
    </source>
</evidence>
<dbReference type="InterPro" id="IPR036174">
    <property type="entry name" value="Znf_Sec23_Sec24_sf"/>
</dbReference>
<dbReference type="InterPro" id="IPR006895">
    <property type="entry name" value="Znf_Sec23_Sec24"/>
</dbReference>
<dbReference type="Pfam" id="PF04815">
    <property type="entry name" value="Sec23_helical"/>
    <property type="match status" value="1"/>
</dbReference>
<comment type="similarity">
    <text evidence="4">Belongs to the SEC23/SEC24 family. SEC24 subfamily.</text>
</comment>
<dbReference type="Pfam" id="PF04811">
    <property type="entry name" value="Sec23_trunk"/>
    <property type="match status" value="1"/>
</dbReference>
<evidence type="ECO:0008006" key="18">
    <source>
        <dbReference type="Google" id="ProtNLM"/>
    </source>
</evidence>
<dbReference type="SUPFAM" id="SSF81811">
    <property type="entry name" value="Helical domain of Sec23/24"/>
    <property type="match status" value="1"/>
</dbReference>
<evidence type="ECO:0000256" key="7">
    <source>
        <dbReference type="ARBA" id="ARBA00022927"/>
    </source>
</evidence>
<feature type="domain" description="Sec23/Sec24 helical" evidence="14">
    <location>
        <begin position="777"/>
        <end position="877"/>
    </location>
</feature>
<dbReference type="InterPro" id="IPR036180">
    <property type="entry name" value="Gelsolin-like_dom_sf"/>
</dbReference>
<dbReference type="Gene3D" id="2.60.40.1670">
    <property type="entry name" value="beta-sandwich domain of Sec23/24"/>
    <property type="match status" value="1"/>
</dbReference>
<evidence type="ECO:0000256" key="2">
    <source>
        <dbReference type="ARBA" id="ARBA00004299"/>
    </source>
</evidence>
<dbReference type="EMBL" id="ML119121">
    <property type="protein sequence ID" value="RPB13681.1"/>
    <property type="molecule type" value="Genomic_DNA"/>
</dbReference>
<dbReference type="InterPro" id="IPR007123">
    <property type="entry name" value="Gelsolin-like_dom"/>
</dbReference>
<dbReference type="Pfam" id="PF08033">
    <property type="entry name" value="Sec23_BS"/>
    <property type="match status" value="1"/>
</dbReference>
<dbReference type="SUPFAM" id="SSF82754">
    <property type="entry name" value="C-terminal, gelsolin-like domain of Sec23/24"/>
    <property type="match status" value="1"/>
</dbReference>
<dbReference type="GO" id="GO:0000139">
    <property type="term" value="C:Golgi membrane"/>
    <property type="evidence" value="ECO:0007669"/>
    <property type="project" value="UniProtKB-SubCell"/>
</dbReference>
<dbReference type="Gene3D" id="3.40.50.410">
    <property type="entry name" value="von Willebrand factor, type A domain"/>
    <property type="match status" value="1"/>
</dbReference>
<feature type="domain" description="Gelsolin-like" evidence="11">
    <location>
        <begin position="906"/>
        <end position="949"/>
    </location>
</feature>
<evidence type="ECO:0000256" key="3">
    <source>
        <dbReference type="ARBA" id="ARBA00004397"/>
    </source>
</evidence>
<evidence type="ECO:0000313" key="17">
    <source>
        <dbReference type="Proteomes" id="UP000277580"/>
    </source>
</evidence>
<feature type="region of interest" description="Disordered" evidence="10">
    <location>
        <begin position="1"/>
        <end position="147"/>
    </location>
</feature>
<feature type="domain" description="Sec23/Sec24 trunk" evidence="13">
    <location>
        <begin position="420"/>
        <end position="675"/>
    </location>
</feature>
<evidence type="ECO:0000256" key="4">
    <source>
        <dbReference type="ARBA" id="ARBA00008334"/>
    </source>
</evidence>
<dbReference type="PANTHER" id="PTHR13803:SF4">
    <property type="entry name" value="SECRETORY 24CD, ISOFORM C"/>
    <property type="match status" value="1"/>
</dbReference>
<evidence type="ECO:0000256" key="9">
    <source>
        <dbReference type="ARBA" id="ARBA00025471"/>
    </source>
</evidence>
<dbReference type="GO" id="GO:0006886">
    <property type="term" value="P:intracellular protein transport"/>
    <property type="evidence" value="ECO:0007669"/>
    <property type="project" value="InterPro"/>
</dbReference>
<dbReference type="GO" id="GO:0008270">
    <property type="term" value="F:zinc ion binding"/>
    <property type="evidence" value="ECO:0007669"/>
    <property type="project" value="InterPro"/>
</dbReference>
<keyword evidence="17" id="KW-1185">Reference proteome</keyword>
<evidence type="ECO:0000256" key="5">
    <source>
        <dbReference type="ARBA" id="ARBA00022448"/>
    </source>
</evidence>
<evidence type="ECO:0000259" key="13">
    <source>
        <dbReference type="Pfam" id="PF04811"/>
    </source>
</evidence>
<evidence type="ECO:0000259" key="15">
    <source>
        <dbReference type="Pfam" id="PF08033"/>
    </source>
</evidence>
<protein>
    <recommendedName>
        <fullName evidence="18">Sec23/Sec24 family protein</fullName>
    </recommendedName>
</protein>
<dbReference type="InterPro" id="IPR050550">
    <property type="entry name" value="SEC23_SEC24_subfamily"/>
</dbReference>
<keyword evidence="6" id="KW-0931">ER-Golgi transport</keyword>
<dbReference type="SUPFAM" id="SSF81995">
    <property type="entry name" value="beta-sandwich domain of Sec23/24"/>
    <property type="match status" value="1"/>
</dbReference>
<proteinExistence type="inferred from homology"/>
<evidence type="ECO:0000256" key="10">
    <source>
        <dbReference type="SAM" id="MobiDB-lite"/>
    </source>
</evidence>
<feature type="domain" description="Sec23/Sec24 beta-sandwich" evidence="15">
    <location>
        <begin position="681"/>
        <end position="766"/>
    </location>
</feature>
<feature type="compositionally biased region" description="Low complexity" evidence="10">
    <location>
        <begin position="66"/>
        <end position="81"/>
    </location>
</feature>
<evidence type="ECO:0000256" key="8">
    <source>
        <dbReference type="ARBA" id="ARBA00023329"/>
    </source>
</evidence>
<dbReference type="InterPro" id="IPR006900">
    <property type="entry name" value="Sec23/24_helical_dom"/>
</dbReference>
<accession>A0A3N4KZB6</accession>
<dbReference type="InParanoid" id="A0A3N4KZB6"/>
<dbReference type="OrthoDB" id="49016at2759"/>